<sequence length="294" mass="32611">MVMILILVVVMAWSSCCKAMDHPTSLDQVPDHLKIHGNKWHGVLNPAVPRALDMQLLHTSEFEDYFPTCVRFSPDDRILATGYGDCIRLYETTDFEVVCELQHDADQEEDQGDINNYDPVRCLCFFPDGKRLAVGYEKGTIRLWDIDEAVSWVTLRGHEEIVAAIAVSPDAKVMISGAHDGGLFLWDVQSQRRVRSTSVDERGVRGLVISPDGLSVTAAVGPNVQVFELPSLQLVRCLPGSHDSHVVSVAYSPRRDKLASASVDKTCKVWTMGDDESLQPRLLHTLSGHKACIS</sequence>
<dbReference type="Proteomes" id="UP000253664">
    <property type="component" value="Unassembled WGS sequence"/>
</dbReference>
<accession>A0A367L3S6</accession>
<dbReference type="PANTHER" id="PTHR19848">
    <property type="entry name" value="WD40 REPEAT PROTEIN"/>
    <property type="match status" value="1"/>
</dbReference>
<keyword evidence="2" id="KW-0677">Repeat</keyword>
<dbReference type="OrthoDB" id="19261at2759"/>
<dbReference type="PANTHER" id="PTHR19848:SF8">
    <property type="entry name" value="F-BOX AND WD REPEAT DOMAIN CONTAINING 7"/>
    <property type="match status" value="1"/>
</dbReference>
<dbReference type="AlphaFoldDB" id="A0A367L3S6"/>
<evidence type="ECO:0000256" key="3">
    <source>
        <dbReference type="PROSITE-ProRule" id="PRU00221"/>
    </source>
</evidence>
<name>A0A367L3S6_9HYPO</name>
<evidence type="ECO:0000256" key="2">
    <source>
        <dbReference type="ARBA" id="ARBA00022737"/>
    </source>
</evidence>
<evidence type="ECO:0000313" key="5">
    <source>
        <dbReference type="EMBL" id="RCI09074.1"/>
    </source>
</evidence>
<feature type="signal peptide" evidence="4">
    <location>
        <begin position="1"/>
        <end position="19"/>
    </location>
</feature>
<reference evidence="5 6" key="1">
    <citation type="journal article" date="2015" name="BMC Genomics">
        <title>Insights from the genome of Ophiocordyceps polyrhachis-furcata to pathogenicity and host specificity in insect fungi.</title>
        <authorList>
            <person name="Wichadakul D."/>
            <person name="Kobmoo N."/>
            <person name="Ingsriswang S."/>
            <person name="Tangphatsornruang S."/>
            <person name="Chantasingh D."/>
            <person name="Luangsa-ard J.J."/>
            <person name="Eurwilaichitr L."/>
        </authorList>
    </citation>
    <scope>NUCLEOTIDE SEQUENCE [LARGE SCALE GENOMIC DNA]</scope>
    <source>
        <strain evidence="5 6">BCC 54312</strain>
    </source>
</reference>
<dbReference type="InterPro" id="IPR019775">
    <property type="entry name" value="WD40_repeat_CS"/>
</dbReference>
<feature type="chain" id="PRO_5016968453" evidence="4">
    <location>
        <begin position="20"/>
        <end position="294"/>
    </location>
</feature>
<keyword evidence="1 3" id="KW-0853">WD repeat</keyword>
<dbReference type="InterPro" id="IPR036322">
    <property type="entry name" value="WD40_repeat_dom_sf"/>
</dbReference>
<protein>
    <submittedName>
        <fullName evidence="5">Uncharacterized protein</fullName>
    </submittedName>
</protein>
<keyword evidence="6" id="KW-1185">Reference proteome</keyword>
<dbReference type="InterPro" id="IPR001680">
    <property type="entry name" value="WD40_rpt"/>
</dbReference>
<feature type="repeat" description="WD" evidence="3">
    <location>
        <begin position="239"/>
        <end position="280"/>
    </location>
</feature>
<dbReference type="PROSITE" id="PS50294">
    <property type="entry name" value="WD_REPEATS_REGION"/>
    <property type="match status" value="2"/>
</dbReference>
<feature type="repeat" description="WD" evidence="3">
    <location>
        <begin position="113"/>
        <end position="147"/>
    </location>
</feature>
<comment type="caution">
    <text evidence="5">The sequence shown here is derived from an EMBL/GenBank/DDBJ whole genome shotgun (WGS) entry which is preliminary data.</text>
</comment>
<keyword evidence="4" id="KW-0732">Signal</keyword>
<evidence type="ECO:0000256" key="1">
    <source>
        <dbReference type="ARBA" id="ARBA00022574"/>
    </source>
</evidence>
<dbReference type="EMBL" id="LKCN02000017">
    <property type="protein sequence ID" value="RCI09074.1"/>
    <property type="molecule type" value="Genomic_DNA"/>
</dbReference>
<gene>
    <name evidence="5" type="ORF">L249_5108</name>
</gene>
<evidence type="ECO:0000256" key="4">
    <source>
        <dbReference type="SAM" id="SignalP"/>
    </source>
</evidence>
<organism evidence="5 6">
    <name type="scientific">Ophiocordyceps polyrhachis-furcata BCC 54312</name>
    <dbReference type="NCBI Taxonomy" id="1330021"/>
    <lineage>
        <taxon>Eukaryota</taxon>
        <taxon>Fungi</taxon>
        <taxon>Dikarya</taxon>
        <taxon>Ascomycota</taxon>
        <taxon>Pezizomycotina</taxon>
        <taxon>Sordariomycetes</taxon>
        <taxon>Hypocreomycetidae</taxon>
        <taxon>Hypocreales</taxon>
        <taxon>Ophiocordycipitaceae</taxon>
        <taxon>Ophiocordyceps</taxon>
    </lineage>
</organism>
<dbReference type="PROSITE" id="PS50082">
    <property type="entry name" value="WD_REPEATS_2"/>
    <property type="match status" value="3"/>
</dbReference>
<dbReference type="PROSITE" id="PS00678">
    <property type="entry name" value="WD_REPEATS_1"/>
    <property type="match status" value="1"/>
</dbReference>
<proteinExistence type="predicted"/>
<dbReference type="Pfam" id="PF00400">
    <property type="entry name" value="WD40"/>
    <property type="match status" value="4"/>
</dbReference>
<dbReference type="InterPro" id="IPR015943">
    <property type="entry name" value="WD40/YVTN_repeat-like_dom_sf"/>
</dbReference>
<dbReference type="SUPFAM" id="SSF50978">
    <property type="entry name" value="WD40 repeat-like"/>
    <property type="match status" value="1"/>
</dbReference>
<dbReference type="SMART" id="SM00320">
    <property type="entry name" value="WD40"/>
    <property type="match status" value="5"/>
</dbReference>
<evidence type="ECO:0000313" key="6">
    <source>
        <dbReference type="Proteomes" id="UP000253664"/>
    </source>
</evidence>
<feature type="repeat" description="WD" evidence="3">
    <location>
        <begin position="155"/>
        <end position="196"/>
    </location>
</feature>
<dbReference type="Gene3D" id="2.130.10.10">
    <property type="entry name" value="YVTN repeat-like/Quinoprotein amine dehydrogenase"/>
    <property type="match status" value="1"/>
</dbReference>